<evidence type="ECO:0000256" key="5">
    <source>
        <dbReference type="ARBA" id="ARBA00022547"/>
    </source>
</evidence>
<comment type="caution">
    <text evidence="12">The sequence shown here is derived from an EMBL/GenBank/DDBJ whole genome shotgun (WGS) entry which is preliminary data.</text>
</comment>
<keyword evidence="10 11" id="KW-0472">Membrane</keyword>
<dbReference type="GO" id="GO:0045259">
    <property type="term" value="C:proton-transporting ATP synthase complex"/>
    <property type="evidence" value="ECO:0007669"/>
    <property type="project" value="UniProtKB-KW"/>
</dbReference>
<sequence>MSVAGRKLVESINWPTISAALSKRSDVVKSIGVFNKKYQELDRELSALREQKLDIDFSHYSSVLKNTAVVDEMKAKLASFKITKIDTSKSNEILSKLEAAAVASATEYSTELGTRLSGLIETVKNIEETRPVIDLTVEDVVKAAPEALTEVQEMMKEGEFIVKGYDNKFPDLSLS</sequence>
<evidence type="ECO:0000256" key="2">
    <source>
        <dbReference type="ARBA" id="ARBA00006842"/>
    </source>
</evidence>
<evidence type="ECO:0000256" key="9">
    <source>
        <dbReference type="ARBA" id="ARBA00023128"/>
    </source>
</evidence>
<dbReference type="OrthoDB" id="35799at2759"/>
<evidence type="ECO:0000256" key="6">
    <source>
        <dbReference type="ARBA" id="ARBA00022781"/>
    </source>
</evidence>
<evidence type="ECO:0000313" key="12">
    <source>
        <dbReference type="EMBL" id="PVV04139.1"/>
    </source>
</evidence>
<protein>
    <recommendedName>
        <fullName evidence="3 11">ATP synthase subunit d, mitochondrial</fullName>
    </recommendedName>
</protein>
<dbReference type="InterPro" id="IPR008689">
    <property type="entry name" value="ATP_synth_F0_dsu_mt"/>
</dbReference>
<keyword evidence="7 11" id="KW-0999">Mitochondrion inner membrane</keyword>
<organism evidence="12 13">
    <name type="scientific">Smittium megazygosporum</name>
    <dbReference type="NCBI Taxonomy" id="133381"/>
    <lineage>
        <taxon>Eukaryota</taxon>
        <taxon>Fungi</taxon>
        <taxon>Fungi incertae sedis</taxon>
        <taxon>Zoopagomycota</taxon>
        <taxon>Kickxellomycotina</taxon>
        <taxon>Harpellomycetes</taxon>
        <taxon>Harpellales</taxon>
        <taxon>Legeriomycetaceae</taxon>
        <taxon>Smittium</taxon>
    </lineage>
</organism>
<keyword evidence="8 11" id="KW-0406">Ion transport</keyword>
<keyword evidence="13" id="KW-1185">Reference proteome</keyword>
<comment type="similarity">
    <text evidence="2 11">Belongs to the ATPase d subunit family.</text>
</comment>
<keyword evidence="9 11" id="KW-0496">Mitochondrion</keyword>
<evidence type="ECO:0000256" key="7">
    <source>
        <dbReference type="ARBA" id="ARBA00022792"/>
    </source>
</evidence>
<dbReference type="STRING" id="133381.A0A2T9ZHT3"/>
<dbReference type="PIRSF" id="PIRSF005514">
    <property type="entry name" value="ATPase_F0_D_mt"/>
    <property type="match status" value="1"/>
</dbReference>
<keyword evidence="4 11" id="KW-0813">Transport</keyword>
<dbReference type="GO" id="GO:0015078">
    <property type="term" value="F:proton transmembrane transporter activity"/>
    <property type="evidence" value="ECO:0007669"/>
    <property type="project" value="InterPro"/>
</dbReference>
<evidence type="ECO:0000256" key="4">
    <source>
        <dbReference type="ARBA" id="ARBA00022448"/>
    </source>
</evidence>
<keyword evidence="5" id="KW-0138">CF(0)</keyword>
<dbReference type="Pfam" id="PF05873">
    <property type="entry name" value="Mt_ATP-synt_D"/>
    <property type="match status" value="1"/>
</dbReference>
<reference evidence="12 13" key="1">
    <citation type="journal article" date="2018" name="MBio">
        <title>Comparative Genomics Reveals the Core Gene Toolbox for the Fungus-Insect Symbiosis.</title>
        <authorList>
            <person name="Wang Y."/>
            <person name="Stata M."/>
            <person name="Wang W."/>
            <person name="Stajich J.E."/>
            <person name="White M.M."/>
            <person name="Moncalvo J.M."/>
        </authorList>
    </citation>
    <scope>NUCLEOTIDE SEQUENCE [LARGE SCALE GENOMIC DNA]</scope>
    <source>
        <strain evidence="12 13">SC-DP-2</strain>
    </source>
</reference>
<dbReference type="Proteomes" id="UP000245609">
    <property type="component" value="Unassembled WGS sequence"/>
</dbReference>
<dbReference type="SUPFAM" id="SSF161065">
    <property type="entry name" value="ATP synthase D chain-like"/>
    <property type="match status" value="1"/>
</dbReference>
<comment type="subcellular location">
    <subcellularLocation>
        <location evidence="1 11">Mitochondrion inner membrane</location>
    </subcellularLocation>
</comment>
<dbReference type="AlphaFoldDB" id="A0A2T9ZHT3"/>
<accession>A0A2T9ZHT3</accession>
<dbReference type="GO" id="GO:0015986">
    <property type="term" value="P:proton motive force-driven ATP synthesis"/>
    <property type="evidence" value="ECO:0007669"/>
    <property type="project" value="UniProtKB-UniRule"/>
</dbReference>
<dbReference type="InterPro" id="IPR036228">
    <property type="entry name" value="ATP_synth_F0_dsu_sf_mt"/>
</dbReference>
<dbReference type="EMBL" id="MBFS01000157">
    <property type="protein sequence ID" value="PVV04139.1"/>
    <property type="molecule type" value="Genomic_DNA"/>
</dbReference>
<evidence type="ECO:0000256" key="1">
    <source>
        <dbReference type="ARBA" id="ARBA00004273"/>
    </source>
</evidence>
<evidence type="ECO:0000256" key="11">
    <source>
        <dbReference type="PIRNR" id="PIRNR005514"/>
    </source>
</evidence>
<dbReference type="GO" id="GO:0005743">
    <property type="term" value="C:mitochondrial inner membrane"/>
    <property type="evidence" value="ECO:0007669"/>
    <property type="project" value="UniProtKB-SubCell"/>
</dbReference>
<dbReference type="Gene3D" id="6.10.280.70">
    <property type="match status" value="1"/>
</dbReference>
<evidence type="ECO:0000256" key="10">
    <source>
        <dbReference type="ARBA" id="ARBA00023136"/>
    </source>
</evidence>
<gene>
    <name evidence="12" type="ORF">BB560_001367</name>
</gene>
<evidence type="ECO:0000313" key="13">
    <source>
        <dbReference type="Proteomes" id="UP000245609"/>
    </source>
</evidence>
<evidence type="ECO:0000256" key="8">
    <source>
        <dbReference type="ARBA" id="ARBA00023065"/>
    </source>
</evidence>
<evidence type="ECO:0000256" key="3">
    <source>
        <dbReference type="ARBA" id="ARBA00021688"/>
    </source>
</evidence>
<proteinExistence type="inferred from homology"/>
<keyword evidence="6 11" id="KW-0375">Hydrogen ion transport</keyword>
<dbReference type="PANTHER" id="PTHR12700">
    <property type="entry name" value="ATP SYNTHASE SUBUNIT D, MITOCHONDRIAL"/>
    <property type="match status" value="1"/>
</dbReference>
<comment type="function">
    <text evidence="11">Mitochondrial membrane ATP synthase (F(1)F(0) ATP synthase or Complex V) produces ATP from ADP in the presence of a proton gradient across the membrane which is generated by electron transport complexes of the respiratory chain. F-type ATPases consist of two structural domains, F(1) - containing the extramembraneous catalytic core, and F(0) - containing the membrane proton channel, linked together by a central stalk and a peripheral stalk. During catalysis, ATP synthesis in the catalytic domain of F(1) is coupled via a rotary mechanism of the central stalk subunits to proton translocation.</text>
</comment>
<name>A0A2T9ZHT3_9FUNG</name>